<keyword evidence="1" id="KW-1133">Transmembrane helix</keyword>
<gene>
    <name evidence="2" type="ORF">NCAV_1745</name>
</gene>
<protein>
    <submittedName>
        <fullName evidence="2">Uncharacterized protein</fullName>
    </submittedName>
</protein>
<evidence type="ECO:0000256" key="1">
    <source>
        <dbReference type="SAM" id="Phobius"/>
    </source>
</evidence>
<proteinExistence type="predicted"/>
<feature type="transmembrane region" description="Helical" evidence="1">
    <location>
        <begin position="7"/>
        <end position="26"/>
    </location>
</feature>
<dbReference type="KEGG" id="ncv:NCAV_1745"/>
<evidence type="ECO:0000313" key="2">
    <source>
        <dbReference type="EMBL" id="SPC34908.1"/>
    </source>
</evidence>
<dbReference type="EMBL" id="LT981265">
    <property type="protein sequence ID" value="SPC34908.1"/>
    <property type="molecule type" value="Genomic_DNA"/>
</dbReference>
<sequence>MVRRRLLELSIFSMTVLTLLEIVLLTSNSPPIFRLVYMIAPMLTVPIVLAVAWKRSFATVIMVIGLLCILGSMILLPHMLSIGSIEEDRFYIISLRSFLLGMAMVVISMIMVYRPELLYAKNRPTDDDGEGEDGIKVWDSRSSSNNRGMVNGTLLIPLRKLLDDRENMLLPVYRYVLVTIDGVTYLVSPDDYVPVGSMVVRRNGMFIGVRKVL</sequence>
<organism evidence="2 3">
    <name type="scientific">Candidatus Nitrosocaldus cavascurensis</name>
    <dbReference type="NCBI Taxonomy" id="2058097"/>
    <lineage>
        <taxon>Archaea</taxon>
        <taxon>Nitrososphaerota</taxon>
        <taxon>Nitrososphaeria</taxon>
        <taxon>Candidatus Nitrosocaldales</taxon>
        <taxon>Candidatus Nitrosocaldaceae</taxon>
        <taxon>Candidatus Nitrosocaldus</taxon>
    </lineage>
</organism>
<dbReference type="GeneID" id="41595726"/>
<keyword evidence="1" id="KW-0812">Transmembrane</keyword>
<feature type="transmembrane region" description="Helical" evidence="1">
    <location>
        <begin position="90"/>
        <end position="113"/>
    </location>
</feature>
<keyword evidence="3" id="KW-1185">Reference proteome</keyword>
<dbReference type="Proteomes" id="UP000236248">
    <property type="component" value="Chromosome NCAV"/>
</dbReference>
<accession>A0A2K5ATD1</accession>
<dbReference type="RefSeq" id="WP_103286526.1">
    <property type="nucleotide sequence ID" value="NZ_LT981265.1"/>
</dbReference>
<feature type="transmembrane region" description="Helical" evidence="1">
    <location>
        <begin position="32"/>
        <end position="53"/>
    </location>
</feature>
<keyword evidence="1" id="KW-0472">Membrane</keyword>
<reference evidence="3" key="1">
    <citation type="submission" date="2018-01" db="EMBL/GenBank/DDBJ databases">
        <authorList>
            <person name="Kerou L M."/>
        </authorList>
    </citation>
    <scope>NUCLEOTIDE SEQUENCE [LARGE SCALE GENOMIC DNA]</scope>
    <source>
        <strain evidence="3">SCU2</strain>
    </source>
</reference>
<name>A0A2K5ATD1_9ARCH</name>
<evidence type="ECO:0000313" key="3">
    <source>
        <dbReference type="Proteomes" id="UP000236248"/>
    </source>
</evidence>
<feature type="transmembrane region" description="Helical" evidence="1">
    <location>
        <begin position="60"/>
        <end position="78"/>
    </location>
</feature>
<dbReference type="AlphaFoldDB" id="A0A2K5ATD1"/>